<feature type="domain" description="DUF5301" evidence="1">
    <location>
        <begin position="2"/>
        <end position="86"/>
    </location>
</feature>
<comment type="caution">
    <text evidence="2">The sequence shown here is derived from an EMBL/GenBank/DDBJ whole genome shotgun (WGS) entry which is preliminary data.</text>
</comment>
<dbReference type="Proteomes" id="UP000019109">
    <property type="component" value="Unassembled WGS sequence"/>
</dbReference>
<evidence type="ECO:0000259" key="1">
    <source>
        <dbReference type="Pfam" id="PF17225"/>
    </source>
</evidence>
<evidence type="ECO:0000313" key="3">
    <source>
        <dbReference type="Proteomes" id="UP000019109"/>
    </source>
</evidence>
<dbReference type="Gene3D" id="2.60.40.4250">
    <property type="match status" value="1"/>
</dbReference>
<name>W4V6X6_9FIRM</name>
<accession>W4V6X6</accession>
<dbReference type="EMBL" id="BAVR01000019">
    <property type="protein sequence ID" value="GAE88489.1"/>
    <property type="molecule type" value="Genomic_DNA"/>
</dbReference>
<dbReference type="STRING" id="1294263.JCM21531_1933"/>
<reference evidence="2" key="1">
    <citation type="journal article" date="2014" name="Genome Announc.">
        <title>Draft Genome Sequence of Clostridium straminisolvens Strain JCM 21531T, Isolated from a Cellulose-Degrading Bacterial Community.</title>
        <authorList>
            <person name="Yuki M."/>
            <person name="Oshima K."/>
            <person name="Suda W."/>
            <person name="Sakamoto M."/>
            <person name="Kitamura K."/>
            <person name="Iida T."/>
            <person name="Hattori M."/>
            <person name="Ohkuma M."/>
        </authorList>
    </citation>
    <scope>NUCLEOTIDE SEQUENCE [LARGE SCALE GENOMIC DNA]</scope>
    <source>
        <strain evidence="2">JCM 21531</strain>
    </source>
</reference>
<dbReference type="InterPro" id="IPR033782">
    <property type="entry name" value="DUF5301"/>
</dbReference>
<evidence type="ECO:0000313" key="2">
    <source>
        <dbReference type="EMBL" id="GAE88489.1"/>
    </source>
</evidence>
<gene>
    <name evidence="2" type="ORF">JCM21531_1933</name>
</gene>
<dbReference type="Pfam" id="PF17225">
    <property type="entry name" value="DUF5301"/>
    <property type="match status" value="1"/>
</dbReference>
<protein>
    <submittedName>
        <fullName evidence="2">Regulatory sensor-transducer</fullName>
    </submittedName>
</protein>
<dbReference type="AlphaFoldDB" id="W4V6X6"/>
<organism evidence="2 3">
    <name type="scientific">Acetivibrio straminisolvens JCM 21531</name>
    <dbReference type="NCBI Taxonomy" id="1294263"/>
    <lineage>
        <taxon>Bacteria</taxon>
        <taxon>Bacillati</taxon>
        <taxon>Bacillota</taxon>
        <taxon>Clostridia</taxon>
        <taxon>Eubacteriales</taxon>
        <taxon>Oscillospiraceae</taxon>
        <taxon>Acetivibrio</taxon>
    </lineage>
</organism>
<keyword evidence="3" id="KW-1185">Reference proteome</keyword>
<proteinExistence type="predicted"/>
<sequence>MSVEMEQFNEGVSVGPVTLADNTDIEMVLSALSGAKKTLRKSVNDTPTQKNYLIIRLILEDEMRRLFLYSKGGSYYIEVPYAGVYKSNRSASVEIYKIYNSNGNIQENIKDVQDRKSKDDVFSTLNEESAGDNNENKNILSKEEIIQLVESIDPYQLKPTMSPKERYDLRTEIYSKIPEDKIHNFSYAIQSSALQLYGIVCDDRYIELIDKNHPRWDAYDKNNLFGVGTVLSGVEQYVNYKPLQEDIDAVKKLCNEGLEERNILKIIDANRILQDLSRHLISVPYRGEGEEKVDYGDIHNLYFKATKTLEGAHNFLSDNNIPANNND</sequence>